<dbReference type="GO" id="GO:0007018">
    <property type="term" value="P:microtubule-based movement"/>
    <property type="evidence" value="ECO:0000318"/>
    <property type="project" value="GO_Central"/>
</dbReference>
<dbReference type="KEGG" id="smo:SELMODRAFT_8192"/>
<dbReference type="STRING" id="88036.D8RFL6"/>
<dbReference type="HOGENOM" id="CLU_097204_7_2_1"/>
<dbReference type="Pfam" id="PF03645">
    <property type="entry name" value="Tctex-1"/>
    <property type="match status" value="1"/>
</dbReference>
<dbReference type="Gramene" id="EFJ05638">
    <property type="protein sequence ID" value="EFJ05638"/>
    <property type="gene ID" value="SELMODRAFT_8192"/>
</dbReference>
<organism evidence="3">
    <name type="scientific">Selaginella moellendorffii</name>
    <name type="common">Spikemoss</name>
    <dbReference type="NCBI Taxonomy" id="88036"/>
    <lineage>
        <taxon>Eukaryota</taxon>
        <taxon>Viridiplantae</taxon>
        <taxon>Streptophyta</taxon>
        <taxon>Embryophyta</taxon>
        <taxon>Tracheophyta</taxon>
        <taxon>Lycopodiopsida</taxon>
        <taxon>Selaginellales</taxon>
        <taxon>Selaginellaceae</taxon>
        <taxon>Selaginella</taxon>
    </lineage>
</organism>
<reference evidence="2 3" key="1">
    <citation type="journal article" date="2011" name="Science">
        <title>The Selaginella genome identifies genetic changes associated with the evolution of vascular plants.</title>
        <authorList>
            <person name="Banks J.A."/>
            <person name="Nishiyama T."/>
            <person name="Hasebe M."/>
            <person name="Bowman J.L."/>
            <person name="Gribskov M."/>
            <person name="dePamphilis C."/>
            <person name="Albert V.A."/>
            <person name="Aono N."/>
            <person name="Aoyama T."/>
            <person name="Ambrose B.A."/>
            <person name="Ashton N.W."/>
            <person name="Axtell M.J."/>
            <person name="Barker E."/>
            <person name="Barker M.S."/>
            <person name="Bennetzen J.L."/>
            <person name="Bonawitz N.D."/>
            <person name="Chapple C."/>
            <person name="Cheng C."/>
            <person name="Correa L.G."/>
            <person name="Dacre M."/>
            <person name="DeBarry J."/>
            <person name="Dreyer I."/>
            <person name="Elias M."/>
            <person name="Engstrom E.M."/>
            <person name="Estelle M."/>
            <person name="Feng L."/>
            <person name="Finet C."/>
            <person name="Floyd S.K."/>
            <person name="Frommer W.B."/>
            <person name="Fujita T."/>
            <person name="Gramzow L."/>
            <person name="Gutensohn M."/>
            <person name="Harholt J."/>
            <person name="Hattori M."/>
            <person name="Heyl A."/>
            <person name="Hirai T."/>
            <person name="Hiwatashi Y."/>
            <person name="Ishikawa M."/>
            <person name="Iwata M."/>
            <person name="Karol K.G."/>
            <person name="Koehler B."/>
            <person name="Kolukisaoglu U."/>
            <person name="Kubo M."/>
            <person name="Kurata T."/>
            <person name="Lalonde S."/>
            <person name="Li K."/>
            <person name="Li Y."/>
            <person name="Litt A."/>
            <person name="Lyons E."/>
            <person name="Manning G."/>
            <person name="Maruyama T."/>
            <person name="Michael T.P."/>
            <person name="Mikami K."/>
            <person name="Miyazaki S."/>
            <person name="Morinaga S."/>
            <person name="Murata T."/>
            <person name="Mueller-Roeber B."/>
            <person name="Nelson D.R."/>
            <person name="Obara M."/>
            <person name="Oguri Y."/>
            <person name="Olmstead R.G."/>
            <person name="Onodera N."/>
            <person name="Petersen B.L."/>
            <person name="Pils B."/>
            <person name="Prigge M."/>
            <person name="Rensing S.A."/>
            <person name="Riano-Pachon D.M."/>
            <person name="Roberts A.W."/>
            <person name="Sato Y."/>
            <person name="Scheller H.V."/>
            <person name="Schulz B."/>
            <person name="Schulz C."/>
            <person name="Shakirov E.V."/>
            <person name="Shibagaki N."/>
            <person name="Shinohara N."/>
            <person name="Shippen D.E."/>
            <person name="Soerensen I."/>
            <person name="Sotooka R."/>
            <person name="Sugimoto N."/>
            <person name="Sugita M."/>
            <person name="Sumikawa N."/>
            <person name="Tanurdzic M."/>
            <person name="Theissen G."/>
            <person name="Ulvskov P."/>
            <person name="Wakazuki S."/>
            <person name="Weng J.K."/>
            <person name="Willats W.W."/>
            <person name="Wipf D."/>
            <person name="Wolf P.G."/>
            <person name="Yang L."/>
            <person name="Zimmer A.D."/>
            <person name="Zhu Q."/>
            <person name="Mitros T."/>
            <person name="Hellsten U."/>
            <person name="Loque D."/>
            <person name="Otillar R."/>
            <person name="Salamov A."/>
            <person name="Schmutz J."/>
            <person name="Shapiro H."/>
            <person name="Lindquist E."/>
            <person name="Lucas S."/>
            <person name="Rokhsar D."/>
            <person name="Grigoriev I.V."/>
        </authorList>
    </citation>
    <scope>NUCLEOTIDE SEQUENCE [LARGE SCALE GENOMIC DNA]</scope>
</reference>
<dbReference type="InterPro" id="IPR005334">
    <property type="entry name" value="Tctex-1-like"/>
</dbReference>
<evidence type="ECO:0000313" key="2">
    <source>
        <dbReference type="EMBL" id="EFJ29143.1"/>
    </source>
</evidence>
<dbReference type="PANTHER" id="PTHR21255:SF4">
    <property type="entry name" value="DYNEIN LIGHT CHAIN TCTEX-TYPE"/>
    <property type="match status" value="1"/>
</dbReference>
<dbReference type="GO" id="GO:0005737">
    <property type="term" value="C:cytoplasm"/>
    <property type="evidence" value="ECO:0000318"/>
    <property type="project" value="GO_Central"/>
</dbReference>
<sequence>IGQWTSTVCEKCMAKLVNLNKPFKYIVTCMIMQKNGAGLVTASSCFWDPLADGSRTMRWENKTMYAIATAYAM</sequence>
<keyword evidence="3" id="KW-1185">Reference proteome</keyword>
<dbReference type="EMBL" id="GL377578">
    <property type="protein sequence ID" value="EFJ29143.1"/>
    <property type="molecule type" value="Genomic_DNA"/>
</dbReference>
<dbReference type="Gene3D" id="3.30.1140.40">
    <property type="entry name" value="Tctex-1"/>
    <property type="match status" value="1"/>
</dbReference>
<dbReference type="eggNOG" id="KOG4081">
    <property type="taxonomic scope" value="Eukaryota"/>
</dbReference>
<gene>
    <name evidence="1" type="ORF">SELMODRAFT_8192</name>
    <name evidence="2" type="ORF">SELMODRAFT_8199</name>
</gene>
<dbReference type="Gramene" id="EFJ29143">
    <property type="protein sequence ID" value="EFJ29143"/>
    <property type="gene ID" value="SELMODRAFT_8199"/>
</dbReference>
<dbReference type="Proteomes" id="UP000001514">
    <property type="component" value="Unassembled WGS sequence"/>
</dbReference>
<feature type="non-terminal residue" evidence="2">
    <location>
        <position position="1"/>
    </location>
</feature>
<dbReference type="AlphaFoldDB" id="D8RFL6"/>
<dbReference type="EMBL" id="GL377717">
    <property type="protein sequence ID" value="EFJ05638.1"/>
    <property type="molecule type" value="Genomic_DNA"/>
</dbReference>
<protein>
    <recommendedName>
        <fullName evidence="4">Dynein light chain Tctex-type 1</fullName>
    </recommendedName>
</protein>
<dbReference type="InterPro" id="IPR038586">
    <property type="entry name" value="Tctex-1-like_sf"/>
</dbReference>
<evidence type="ECO:0000313" key="3">
    <source>
        <dbReference type="Proteomes" id="UP000001514"/>
    </source>
</evidence>
<evidence type="ECO:0008006" key="4">
    <source>
        <dbReference type="Google" id="ProtNLM"/>
    </source>
</evidence>
<dbReference type="PANTHER" id="PTHR21255">
    <property type="entry name" value="T-COMPLEX-ASSOCIATED-TESTIS-EXPRESSED 1/ DYNEIN LIGHT CHAIN"/>
    <property type="match status" value="1"/>
</dbReference>
<dbReference type="KEGG" id="smo:SELMODRAFT_8199"/>
<name>D8RFL6_SELML</name>
<feature type="non-terminal residue" evidence="2">
    <location>
        <position position="73"/>
    </location>
</feature>
<dbReference type="GO" id="GO:0005868">
    <property type="term" value="C:cytoplasmic dynein complex"/>
    <property type="evidence" value="ECO:0000318"/>
    <property type="project" value="GO_Central"/>
</dbReference>
<evidence type="ECO:0000313" key="1">
    <source>
        <dbReference type="EMBL" id="EFJ05638.1"/>
    </source>
</evidence>
<dbReference type="GO" id="GO:0045505">
    <property type="term" value="F:dynein intermediate chain binding"/>
    <property type="evidence" value="ECO:0000318"/>
    <property type="project" value="GO_Central"/>
</dbReference>
<dbReference type="CDD" id="cd21455">
    <property type="entry name" value="DLC-like_DYNLT1_DYNLT3"/>
    <property type="match status" value="1"/>
</dbReference>
<dbReference type="InParanoid" id="D8RFL6"/>
<proteinExistence type="predicted"/>
<accession>D8RFL6</accession>